<evidence type="ECO:0000313" key="3">
    <source>
        <dbReference type="Proteomes" id="UP000092600"/>
    </source>
</evidence>
<dbReference type="AlphaFoldDB" id="A0A199VH86"/>
<reference evidence="2 3" key="1">
    <citation type="journal article" date="2016" name="DNA Res.">
        <title>The draft genome of MD-2 pineapple using hybrid error correction of long reads.</title>
        <authorList>
            <person name="Redwan R.M."/>
            <person name="Saidin A."/>
            <person name="Kumar S.V."/>
        </authorList>
    </citation>
    <scope>NUCLEOTIDE SEQUENCE [LARGE SCALE GENOMIC DNA]</scope>
    <source>
        <strain evidence="3">cv. MD2</strain>
        <tissue evidence="2">Leaf</tissue>
    </source>
</reference>
<evidence type="ECO:0000313" key="2">
    <source>
        <dbReference type="EMBL" id="OAY76373.1"/>
    </source>
</evidence>
<dbReference type="Proteomes" id="UP000092600">
    <property type="component" value="Unassembled WGS sequence"/>
</dbReference>
<evidence type="ECO:0000256" key="1">
    <source>
        <dbReference type="SAM" id="MobiDB-lite"/>
    </source>
</evidence>
<dbReference type="STRING" id="4615.A0A199VH86"/>
<feature type="compositionally biased region" description="Basic and acidic residues" evidence="1">
    <location>
        <begin position="186"/>
        <end position="200"/>
    </location>
</feature>
<comment type="caution">
    <text evidence="2">The sequence shown here is derived from an EMBL/GenBank/DDBJ whole genome shotgun (WGS) entry which is preliminary data.</text>
</comment>
<feature type="region of interest" description="Disordered" evidence="1">
    <location>
        <begin position="176"/>
        <end position="200"/>
    </location>
</feature>
<accession>A0A199VH86</accession>
<feature type="compositionally biased region" description="Acidic residues" evidence="1">
    <location>
        <begin position="102"/>
        <end position="128"/>
    </location>
</feature>
<name>A0A199VH86_ANACO</name>
<dbReference type="EMBL" id="LSRQ01001821">
    <property type="protein sequence ID" value="OAY76373.1"/>
    <property type="molecule type" value="Genomic_DNA"/>
</dbReference>
<feature type="region of interest" description="Disordered" evidence="1">
    <location>
        <begin position="27"/>
        <end position="152"/>
    </location>
</feature>
<gene>
    <name evidence="2" type="ORF">ACMD2_07555</name>
</gene>
<protein>
    <submittedName>
        <fullName evidence="2">Uncharacterized protein</fullName>
    </submittedName>
</protein>
<sequence>MVGGGSRRDNGPLKIGTTNVYAALESLKKKKKSDKDSSKSKGSSKTPTKEPEKQVFWAPTPLNVTSWADVDDDDDYYATTDPPKPVWGSSDHQGSNDTAAVVEEESESEDDGLEIDEGDDDAEEEPEHEAEAAVPAEQEVSKATPAPLLVKDTERQLSKKELKKKGLAELDAVLAELGISTNDKNSTLKEGNERGREKRQ</sequence>
<dbReference type="PANTHER" id="PTHR31365:SF4">
    <property type="entry name" value="OS05G0179800 PROTEIN"/>
    <property type="match status" value="1"/>
</dbReference>
<proteinExistence type="predicted"/>
<organism evidence="2 3">
    <name type="scientific">Ananas comosus</name>
    <name type="common">Pineapple</name>
    <name type="synonym">Ananas ananas</name>
    <dbReference type="NCBI Taxonomy" id="4615"/>
    <lineage>
        <taxon>Eukaryota</taxon>
        <taxon>Viridiplantae</taxon>
        <taxon>Streptophyta</taxon>
        <taxon>Embryophyta</taxon>
        <taxon>Tracheophyta</taxon>
        <taxon>Spermatophyta</taxon>
        <taxon>Magnoliopsida</taxon>
        <taxon>Liliopsida</taxon>
        <taxon>Poales</taxon>
        <taxon>Bromeliaceae</taxon>
        <taxon>Bromelioideae</taxon>
        <taxon>Ananas</taxon>
    </lineage>
</organism>
<dbReference type="PANTHER" id="PTHR31365">
    <property type="entry name" value="EXPRESSED PROTEIN"/>
    <property type="match status" value="1"/>
</dbReference>